<gene>
    <name evidence="11" type="primary">COA3</name>
    <name evidence="11" type="ORF">DEBR0S1_22496G</name>
</gene>
<dbReference type="Proteomes" id="UP000478008">
    <property type="component" value="Unassembled WGS sequence"/>
</dbReference>
<evidence type="ECO:0000256" key="7">
    <source>
        <dbReference type="ARBA" id="ARBA00023128"/>
    </source>
</evidence>
<organism evidence="11 12">
    <name type="scientific">Dekkera bruxellensis</name>
    <name type="common">Brettanomyces custersii</name>
    <dbReference type="NCBI Taxonomy" id="5007"/>
    <lineage>
        <taxon>Eukaryota</taxon>
        <taxon>Fungi</taxon>
        <taxon>Dikarya</taxon>
        <taxon>Ascomycota</taxon>
        <taxon>Saccharomycotina</taxon>
        <taxon>Pichiomycetes</taxon>
        <taxon>Pichiales</taxon>
        <taxon>Pichiaceae</taxon>
        <taxon>Brettanomyces</taxon>
    </lineage>
</organism>
<feature type="domain" description="Cytochrome c oxidase assembly factor 3 mitochondrial coiled-coil" evidence="10">
    <location>
        <begin position="27"/>
        <end position="72"/>
    </location>
</feature>
<sequence>MIPTRKILNSRTNSYYTPGTHRMSNAMLRARRPYFWGNLLTFGALLTIPAGVYYYTFHILHKDDFEDIPVPPLDNEQVKELQKEYREEKAKKTLENTPKQ</sequence>
<comment type="subcellular location">
    <subcellularLocation>
        <location evidence="2">Mitochondrion inner membrane</location>
        <topology evidence="2">Single-pass membrane protein</topology>
    </subcellularLocation>
</comment>
<accession>A0A7D9GY36</accession>
<evidence type="ECO:0000259" key="10">
    <source>
        <dbReference type="Pfam" id="PF09813"/>
    </source>
</evidence>
<comment type="function">
    <text evidence="1 9">Required for assembly of cytochrome c oxidase (complex IV).</text>
</comment>
<keyword evidence="9" id="KW-0999">Mitochondrion inner membrane</keyword>
<feature type="transmembrane region" description="Helical" evidence="9">
    <location>
        <begin position="34"/>
        <end position="55"/>
    </location>
</feature>
<dbReference type="Pfam" id="PF09813">
    <property type="entry name" value="Coa3_cc"/>
    <property type="match status" value="1"/>
</dbReference>
<dbReference type="EMBL" id="CABFWN010000001">
    <property type="protein sequence ID" value="VUG16662.1"/>
    <property type="molecule type" value="Genomic_DNA"/>
</dbReference>
<keyword evidence="6 9" id="KW-1133">Transmembrane helix</keyword>
<evidence type="ECO:0000256" key="5">
    <source>
        <dbReference type="ARBA" id="ARBA00022692"/>
    </source>
</evidence>
<dbReference type="GO" id="GO:0005743">
    <property type="term" value="C:mitochondrial inner membrane"/>
    <property type="evidence" value="ECO:0007669"/>
    <property type="project" value="UniProtKB-SubCell"/>
</dbReference>
<dbReference type="InterPro" id="IPR041752">
    <property type="entry name" value="Coa3"/>
</dbReference>
<comment type="similarity">
    <text evidence="3 9">Belongs to the COA3 family.</text>
</comment>
<name>A0A7D9GY36_DEKBR</name>
<reference evidence="11 12" key="1">
    <citation type="submission" date="2019-07" db="EMBL/GenBank/DDBJ databases">
        <authorList>
            <person name="Friedrich A."/>
            <person name="Schacherer J."/>
        </authorList>
    </citation>
    <scope>NUCLEOTIDE SEQUENCE [LARGE SCALE GENOMIC DNA]</scope>
</reference>
<evidence type="ECO:0000256" key="2">
    <source>
        <dbReference type="ARBA" id="ARBA00004434"/>
    </source>
</evidence>
<keyword evidence="8 9" id="KW-0472">Membrane</keyword>
<evidence type="ECO:0000256" key="9">
    <source>
        <dbReference type="RuleBase" id="RU367056"/>
    </source>
</evidence>
<evidence type="ECO:0000256" key="8">
    <source>
        <dbReference type="ARBA" id="ARBA00023136"/>
    </source>
</evidence>
<evidence type="ECO:0000256" key="1">
    <source>
        <dbReference type="ARBA" id="ARBA00003064"/>
    </source>
</evidence>
<dbReference type="PANTHER" id="PTHR15642">
    <property type="entry name" value="CYTOCHROME C OXIDASE ASSEMBLY FACTOR 3, MITOCHONDRIAL"/>
    <property type="match status" value="1"/>
</dbReference>
<keyword evidence="12" id="KW-1185">Reference proteome</keyword>
<proteinExistence type="inferred from homology"/>
<protein>
    <recommendedName>
        <fullName evidence="9">Cytochrome c oxidase assembly factor 3</fullName>
    </recommendedName>
</protein>
<evidence type="ECO:0000256" key="6">
    <source>
        <dbReference type="ARBA" id="ARBA00022989"/>
    </source>
</evidence>
<evidence type="ECO:0000256" key="4">
    <source>
        <dbReference type="ARBA" id="ARBA00011351"/>
    </source>
</evidence>
<keyword evidence="7 9" id="KW-0496">Mitochondrion</keyword>
<evidence type="ECO:0000313" key="12">
    <source>
        <dbReference type="Proteomes" id="UP000478008"/>
    </source>
</evidence>
<evidence type="ECO:0000256" key="3">
    <source>
        <dbReference type="ARBA" id="ARBA00007035"/>
    </source>
</evidence>
<comment type="subunit">
    <text evidence="4 9">Component of 250-400 kDa complexes called cytochrome oxidase assembly intermediates or COA complexes.</text>
</comment>
<dbReference type="InterPro" id="IPR018628">
    <property type="entry name" value="Coa3_CC"/>
</dbReference>
<keyword evidence="5 9" id="KW-0812">Transmembrane</keyword>
<dbReference type="PANTHER" id="PTHR15642:SF3">
    <property type="entry name" value="CYTOCHROME C OXIDASE ASSEMBLY FACTOR 3 HOMOLOG, MITOCHONDRIAL"/>
    <property type="match status" value="1"/>
</dbReference>
<evidence type="ECO:0000313" key="11">
    <source>
        <dbReference type="EMBL" id="VUG16662.1"/>
    </source>
</evidence>
<dbReference type="AlphaFoldDB" id="A0A7D9GY36"/>
<dbReference type="GO" id="GO:0033617">
    <property type="term" value="P:mitochondrial respiratory chain complex IV assembly"/>
    <property type="evidence" value="ECO:0007669"/>
    <property type="project" value="UniProtKB-UniRule"/>
</dbReference>